<evidence type="ECO:0000256" key="31">
    <source>
        <dbReference type="ARBA" id="ARBA00034105"/>
    </source>
</evidence>
<evidence type="ECO:0000256" key="6">
    <source>
        <dbReference type="ARBA" id="ARBA00004231"/>
    </source>
</evidence>
<evidence type="ECO:0000313" key="41">
    <source>
        <dbReference type="EMBL" id="KAE8283301.1"/>
    </source>
</evidence>
<evidence type="ECO:0000256" key="36">
    <source>
        <dbReference type="RuleBase" id="RU003932"/>
    </source>
</evidence>
<dbReference type="GO" id="GO:0001931">
    <property type="term" value="C:uropod"/>
    <property type="evidence" value="ECO:0007669"/>
    <property type="project" value="UniProtKB-SubCell"/>
</dbReference>
<dbReference type="SMART" id="SM00302">
    <property type="entry name" value="GED"/>
    <property type="match status" value="1"/>
</dbReference>
<dbReference type="PANTHER" id="PTHR11566">
    <property type="entry name" value="DYNAMIN"/>
    <property type="match status" value="1"/>
</dbReference>
<gene>
    <name evidence="41" type="ORF">D5F01_LYC18703</name>
</gene>
<feature type="compositionally biased region" description="Pro residues" evidence="37">
    <location>
        <begin position="807"/>
        <end position="818"/>
    </location>
</feature>
<keyword evidence="16" id="KW-0967">Endosome</keyword>
<evidence type="ECO:0000256" key="5">
    <source>
        <dbReference type="ARBA" id="ARBA00004214"/>
    </source>
</evidence>
<evidence type="ECO:0000256" key="2">
    <source>
        <dbReference type="ARBA" id="ARBA00004132"/>
    </source>
</evidence>
<dbReference type="InterPro" id="IPR000375">
    <property type="entry name" value="Dynamin_stalk"/>
</dbReference>
<dbReference type="Pfam" id="PF00169">
    <property type="entry name" value="PH"/>
    <property type="match status" value="1"/>
</dbReference>
<feature type="domain" description="GED" evidence="39">
    <location>
        <begin position="652"/>
        <end position="743"/>
    </location>
</feature>
<dbReference type="InterPro" id="IPR020850">
    <property type="entry name" value="GED_dom"/>
</dbReference>
<dbReference type="GO" id="GO:0014069">
    <property type="term" value="C:postsynaptic density"/>
    <property type="evidence" value="ECO:0007669"/>
    <property type="project" value="UniProtKB-SubCell"/>
</dbReference>
<feature type="domain" description="PH" evidence="38">
    <location>
        <begin position="519"/>
        <end position="624"/>
    </location>
</feature>
<evidence type="ECO:0000256" key="37">
    <source>
        <dbReference type="SAM" id="MobiDB-lite"/>
    </source>
</evidence>
<dbReference type="AlphaFoldDB" id="A0A6G0HWB1"/>
<evidence type="ECO:0000256" key="7">
    <source>
        <dbReference type="ARBA" id="ARBA00004600"/>
    </source>
</evidence>
<evidence type="ECO:0000256" key="32">
    <source>
        <dbReference type="ARBA" id="ARBA00046301"/>
    </source>
</evidence>
<accession>A0A6G0HWB1</accession>
<evidence type="ECO:0000256" key="9">
    <source>
        <dbReference type="ARBA" id="ARBA00015210"/>
    </source>
</evidence>
<keyword evidence="26" id="KW-0206">Cytoskeleton</keyword>
<dbReference type="OrthoDB" id="5061070at2759"/>
<feature type="domain" description="Dynamin-type G" evidence="40">
    <location>
        <begin position="28"/>
        <end position="294"/>
    </location>
</feature>
<dbReference type="CDD" id="cd01256">
    <property type="entry name" value="PH_dynamin"/>
    <property type="match status" value="1"/>
</dbReference>
<comment type="similarity">
    <text evidence="36">Belongs to the TRAFAC class dynamin-like GTPase superfamily. Dynamin/Fzo/YdjA family.</text>
</comment>
<evidence type="ECO:0000256" key="14">
    <source>
        <dbReference type="ARBA" id="ARBA00022701"/>
    </source>
</evidence>
<evidence type="ECO:0000256" key="10">
    <source>
        <dbReference type="ARBA" id="ARBA00022490"/>
    </source>
</evidence>
<evidence type="ECO:0000313" key="42">
    <source>
        <dbReference type="Proteomes" id="UP000424527"/>
    </source>
</evidence>
<dbReference type="PROSITE" id="PS00410">
    <property type="entry name" value="G_DYNAMIN_1"/>
    <property type="match status" value="1"/>
</dbReference>
<dbReference type="GO" id="GO:0005905">
    <property type="term" value="C:clathrin-coated pit"/>
    <property type="evidence" value="ECO:0007669"/>
    <property type="project" value="UniProtKB-SubCell"/>
</dbReference>
<keyword evidence="13" id="KW-0771">Synaptosome</keyword>
<evidence type="ECO:0000259" key="39">
    <source>
        <dbReference type="PROSITE" id="PS51388"/>
    </source>
</evidence>
<dbReference type="GO" id="GO:0016185">
    <property type="term" value="P:synaptic vesicle budding from presynaptic endocytic zone membrane"/>
    <property type="evidence" value="ECO:0007669"/>
    <property type="project" value="TreeGrafter"/>
</dbReference>
<dbReference type="GO" id="GO:0005525">
    <property type="term" value="F:GTP binding"/>
    <property type="evidence" value="ECO:0007669"/>
    <property type="project" value="UniProtKB-KW"/>
</dbReference>
<dbReference type="GO" id="GO:0055037">
    <property type="term" value="C:recycling endosome"/>
    <property type="evidence" value="ECO:0007669"/>
    <property type="project" value="UniProtKB-SubCell"/>
</dbReference>
<dbReference type="InterPro" id="IPR045063">
    <property type="entry name" value="Dynamin_N"/>
</dbReference>
<dbReference type="KEGG" id="lco:104918589"/>
<keyword evidence="18" id="KW-0581">Phagocytosis</keyword>
<dbReference type="FunFam" id="2.30.29.30:FF:000010">
    <property type="entry name" value="dynamin-1 isoform X2"/>
    <property type="match status" value="1"/>
</dbReference>
<dbReference type="GO" id="GO:0031623">
    <property type="term" value="P:receptor internalization"/>
    <property type="evidence" value="ECO:0007669"/>
    <property type="project" value="TreeGrafter"/>
</dbReference>
<dbReference type="GO" id="GO:0005814">
    <property type="term" value="C:centriole"/>
    <property type="evidence" value="ECO:0007669"/>
    <property type="project" value="UniProtKB-SubCell"/>
</dbReference>
<dbReference type="GO" id="GO:0005874">
    <property type="term" value="C:microtubule"/>
    <property type="evidence" value="ECO:0007669"/>
    <property type="project" value="UniProtKB-KW"/>
</dbReference>
<keyword evidence="25" id="KW-0168">Coated pit</keyword>
<evidence type="ECO:0000256" key="24">
    <source>
        <dbReference type="ARBA" id="ARBA00023175"/>
    </source>
</evidence>
<evidence type="ECO:0000256" key="17">
    <source>
        <dbReference type="ARBA" id="ARBA00022801"/>
    </source>
</evidence>
<dbReference type="PANTHER" id="PTHR11566:SF23">
    <property type="entry name" value="DYNAMIN-2"/>
    <property type="match status" value="1"/>
</dbReference>
<dbReference type="GO" id="GO:0002102">
    <property type="term" value="C:podosome"/>
    <property type="evidence" value="ECO:0007669"/>
    <property type="project" value="UniProtKB-SubCell"/>
</dbReference>
<dbReference type="Proteomes" id="UP000424527">
    <property type="component" value="Unassembled WGS sequence"/>
</dbReference>
<keyword evidence="17" id="KW-0378">Hydrolase</keyword>
<dbReference type="GO" id="GO:0008017">
    <property type="term" value="F:microtubule binding"/>
    <property type="evidence" value="ECO:0007669"/>
    <property type="project" value="TreeGrafter"/>
</dbReference>
<evidence type="ECO:0000256" key="19">
    <source>
        <dbReference type="ARBA" id="ARBA00022949"/>
    </source>
</evidence>
<name>A0A6G0HWB1_LARCR</name>
<keyword evidence="28" id="KW-0968">Cytoplasmic vesicle</keyword>
<dbReference type="GO" id="GO:0001891">
    <property type="term" value="C:phagocytic cup"/>
    <property type="evidence" value="ECO:0007669"/>
    <property type="project" value="UniProtKB-SubCell"/>
</dbReference>
<evidence type="ECO:0000256" key="20">
    <source>
        <dbReference type="ARBA" id="ARBA00022990"/>
    </source>
</evidence>
<dbReference type="GO" id="GO:0043005">
    <property type="term" value="C:neuron projection"/>
    <property type="evidence" value="ECO:0007669"/>
    <property type="project" value="UniProtKB-KW"/>
</dbReference>
<keyword evidence="24" id="KW-0505">Motor protein</keyword>
<feature type="compositionally biased region" description="Pro residues" evidence="37">
    <location>
        <begin position="830"/>
        <end position="854"/>
    </location>
</feature>
<keyword evidence="23" id="KW-0472">Membrane</keyword>
<dbReference type="GO" id="GO:0003924">
    <property type="term" value="F:GTPase activity"/>
    <property type="evidence" value="ECO:0007669"/>
    <property type="project" value="InterPro"/>
</dbReference>
<dbReference type="InterPro" id="IPR001401">
    <property type="entry name" value="Dynamin_GTPase"/>
</dbReference>
<proteinExistence type="inferred from homology"/>
<evidence type="ECO:0000256" key="3">
    <source>
        <dbReference type="ARBA" id="ARBA00004172"/>
    </source>
</evidence>
<dbReference type="Pfam" id="PF02212">
    <property type="entry name" value="GED"/>
    <property type="match status" value="1"/>
</dbReference>
<dbReference type="InterPro" id="IPR019762">
    <property type="entry name" value="Dynamin_GTPase_CS"/>
</dbReference>
<keyword evidence="21" id="KW-0770">Synapse</keyword>
<dbReference type="PRINTS" id="PR00195">
    <property type="entry name" value="DYNAMIN"/>
</dbReference>
<keyword evidence="27" id="KW-0966">Cell projection</keyword>
<dbReference type="Gene3D" id="3.40.50.300">
    <property type="entry name" value="P-loop containing nucleotide triphosphate hydrolases"/>
    <property type="match status" value="1"/>
</dbReference>
<comment type="catalytic activity">
    <reaction evidence="33">
        <text>GTP + H2O = GDP + phosphate + H(+)</text>
        <dbReference type="Rhea" id="RHEA:19669"/>
        <dbReference type="ChEBI" id="CHEBI:15377"/>
        <dbReference type="ChEBI" id="CHEBI:15378"/>
        <dbReference type="ChEBI" id="CHEBI:37565"/>
        <dbReference type="ChEBI" id="CHEBI:43474"/>
        <dbReference type="ChEBI" id="CHEBI:58189"/>
        <dbReference type="EC" id="3.6.5.5"/>
    </reaction>
    <physiologicalReaction direction="left-to-right" evidence="33">
        <dbReference type="Rhea" id="RHEA:19670"/>
    </physiologicalReaction>
</comment>
<keyword evidence="10" id="KW-0963">Cytoplasm</keyword>
<keyword evidence="19" id="KW-0965">Cell junction</keyword>
<keyword evidence="20" id="KW-0007">Acetylation</keyword>
<dbReference type="GO" id="GO:0030136">
    <property type="term" value="C:clathrin-coated vesicle"/>
    <property type="evidence" value="ECO:0007669"/>
    <property type="project" value="UniProtKB-SubCell"/>
</dbReference>
<dbReference type="InterPro" id="IPR003130">
    <property type="entry name" value="GED"/>
</dbReference>
<feature type="region of interest" description="Disordered" evidence="37">
    <location>
        <begin position="745"/>
        <end position="871"/>
    </location>
</feature>
<dbReference type="Pfam" id="PF01031">
    <property type="entry name" value="Dynamin_M"/>
    <property type="match status" value="1"/>
</dbReference>
<dbReference type="InterPro" id="IPR022812">
    <property type="entry name" value="Dynamin"/>
</dbReference>
<dbReference type="SMART" id="SM00053">
    <property type="entry name" value="DYNc"/>
    <property type="match status" value="1"/>
</dbReference>
<dbReference type="SUPFAM" id="SSF52540">
    <property type="entry name" value="P-loop containing nucleoside triphosphate hydrolases"/>
    <property type="match status" value="1"/>
</dbReference>
<protein>
    <recommendedName>
        <fullName evidence="35">Dynamin-2</fullName>
        <ecNumber evidence="8">3.6.5.5</ecNumber>
    </recommendedName>
    <alternativeName>
        <fullName evidence="9">Interferon-induced GTP-binding protein Mx</fullName>
    </alternativeName>
    <alternativeName>
        <fullName evidence="29">Interferon-inducible Mx protein</fullName>
    </alternativeName>
</protein>
<dbReference type="CDD" id="cd08771">
    <property type="entry name" value="DLP_1"/>
    <property type="match status" value="1"/>
</dbReference>
<evidence type="ECO:0000256" key="12">
    <source>
        <dbReference type="ARBA" id="ARBA00022583"/>
    </source>
</evidence>
<dbReference type="GO" id="GO:0030670">
    <property type="term" value="C:phagocytic vesicle membrane"/>
    <property type="evidence" value="ECO:0007669"/>
    <property type="project" value="UniProtKB-SubCell"/>
</dbReference>
<evidence type="ECO:0000256" key="21">
    <source>
        <dbReference type="ARBA" id="ARBA00023018"/>
    </source>
</evidence>
<evidence type="ECO:0000256" key="11">
    <source>
        <dbReference type="ARBA" id="ARBA00022553"/>
    </source>
</evidence>
<evidence type="ECO:0000256" key="29">
    <source>
        <dbReference type="ARBA" id="ARBA00031810"/>
    </source>
</evidence>
<dbReference type="GO" id="GO:0006909">
    <property type="term" value="P:phagocytosis"/>
    <property type="evidence" value="ECO:0007669"/>
    <property type="project" value="UniProtKB-KW"/>
</dbReference>
<dbReference type="InterPro" id="IPR001849">
    <property type="entry name" value="PH_domain"/>
</dbReference>
<keyword evidence="15 36" id="KW-0547">Nucleotide-binding</keyword>
<evidence type="ECO:0000256" key="33">
    <source>
        <dbReference type="ARBA" id="ARBA00050873"/>
    </source>
</evidence>
<dbReference type="PROSITE" id="PS51388">
    <property type="entry name" value="GED"/>
    <property type="match status" value="1"/>
</dbReference>
<evidence type="ECO:0000256" key="23">
    <source>
        <dbReference type="ARBA" id="ARBA00023136"/>
    </source>
</evidence>
<dbReference type="PROSITE" id="PS50003">
    <property type="entry name" value="PH_DOMAIN"/>
    <property type="match status" value="1"/>
</dbReference>
<evidence type="ECO:0000259" key="38">
    <source>
        <dbReference type="PROSITE" id="PS50003"/>
    </source>
</evidence>
<dbReference type="FunFam" id="1.20.120.1240:FF:000014">
    <property type="entry name" value="Dynamin 2b"/>
    <property type="match status" value="1"/>
</dbReference>
<evidence type="ECO:0000256" key="8">
    <source>
        <dbReference type="ARBA" id="ARBA00011980"/>
    </source>
</evidence>
<evidence type="ECO:0000256" key="1">
    <source>
        <dbReference type="ARBA" id="ARBA00004114"/>
    </source>
</evidence>
<evidence type="ECO:0000256" key="4">
    <source>
        <dbReference type="ARBA" id="ARBA00004188"/>
    </source>
</evidence>
<dbReference type="InterPro" id="IPR027417">
    <property type="entry name" value="P-loop_NTPase"/>
</dbReference>
<evidence type="ECO:0000256" key="27">
    <source>
        <dbReference type="ARBA" id="ARBA00023273"/>
    </source>
</evidence>
<comment type="subcellular location">
    <subcellularLocation>
        <location evidence="6">Cell projection</location>
        <location evidence="6">Phagocytic cup</location>
    </subcellularLocation>
    <subcellularLocation>
        <location evidence="4">Cell projection</location>
        <location evidence="4">Podosome</location>
    </subcellularLocation>
    <subcellularLocation>
        <location evidence="34">Cell projection</location>
        <location evidence="34">Uropodium</location>
    </subcellularLocation>
    <subcellularLocation>
        <location evidence="1">Cytoplasm</location>
        <location evidence="1">Cytoskeleton</location>
        <location evidence="1">Microtubule organizing center</location>
        <location evidence="1">Centrosome</location>
        <location evidence="1">Centriole</location>
    </subcellularLocation>
    <subcellularLocation>
        <location evidence="2">Cytoplasmic vesicle</location>
        <location evidence="2">Clathrin-coated vesicle</location>
    </subcellularLocation>
    <subcellularLocation>
        <location evidence="32">Cytoplasmic vesicle</location>
        <location evidence="32">Phagosome membrane</location>
        <topology evidence="32">Peripheral membrane protein</topology>
    </subcellularLocation>
    <subcellularLocation>
        <location evidence="7">Membrane</location>
        <location evidence="7">Clathrin-coated pit</location>
    </subcellularLocation>
    <subcellularLocation>
        <location evidence="5">Midbody</location>
    </subcellularLocation>
    <subcellularLocation>
        <location evidence="31">Postsynaptic density</location>
    </subcellularLocation>
    <subcellularLocation>
        <location evidence="3">Recycling endosome</location>
    </subcellularLocation>
    <subcellularLocation>
        <location evidence="30">Synapse</location>
        <location evidence="30">Synaptosome</location>
    </subcellularLocation>
</comment>
<dbReference type="PROSITE" id="PS51718">
    <property type="entry name" value="G_DYNAMIN_2"/>
    <property type="match status" value="1"/>
</dbReference>
<dbReference type="SMART" id="SM00233">
    <property type="entry name" value="PH"/>
    <property type="match status" value="1"/>
</dbReference>
<sequence>MGNRGMEDLIPLINKLQDAFSSIGQSCNLDLPQIAVVGGQSAGKSSVLENFVGRDFLPRGSGIVTRRPLILQLVNNIAEYAEFLHCKGKKFVDFDEVRSEIEAETDRITGSNKGISPIPINLRVYSPHVLNLTLIDLPGMTKVAVGDQPIDIEHQIRDMLMQFITKESCLILAVTPANTDLANSDALKIAKEVDPQGMRTIGVITKLDLMDEGTDAKDILENKLLPLRRGYIGVVNRSQKDIDGKKDIRAALAAERKFFLSHPAYRHIAERMGTPHLQKTLNQQLTNHIRDTLPGLRSKLQSQLLSLEKEVEEYKNFRPDDPTRKTKALLQMVQQFGVDFEKCIEGSGDQVDTNELSGGAKINRIFHERFPFELVKIVFDEKELRREISHAIKNVHGVRTGLFTPDLAFEAIVKKQIVKLKTPCLKCIDLVIQELINTVRQCTNKLNSYPRLREETERIVTTHVREREGKTKDQVLLLIDIELSYINTNHEDFIGFANAQQRNTAANKKRAIPNQGEILVIRKGWLTINISIMKGGSKEYWFVLTAESLSWYKDEEEKEKKYMLPLDNLKLRDVEKGFMSTKHIFAIFNTEQRNVYKDLRQVELACDSQEDVDSWKASFLRAGVYPEKDQTENEEAAPPDTFSMDPQLERQVETIRNLVDSYIGIINKSIRDLMPKTIMHLMINNAKDFIHSELLAYLYSSGDQNSLMEESADQAQRRDEMLRMYHALKEALQIIGDISVNTVSTPVPPPVNDNWMQDASPTPQRRPPPAAAPPPSRPPAVRGPTPGPPMNPSPAFGAPLNPSPAFGAPPIPSRPGPPINAYNSNLDPFSAPPQIPSRPARVPPGVPSRRPPGAPSHRPTIIRPAEPSLLD</sequence>
<evidence type="ECO:0000256" key="35">
    <source>
        <dbReference type="ARBA" id="ARBA00073712"/>
    </source>
</evidence>
<evidence type="ECO:0000256" key="30">
    <source>
        <dbReference type="ARBA" id="ARBA00034102"/>
    </source>
</evidence>
<evidence type="ECO:0000256" key="13">
    <source>
        <dbReference type="ARBA" id="ARBA00022599"/>
    </source>
</evidence>
<keyword evidence="12" id="KW-0254">Endocytosis</keyword>
<dbReference type="GO" id="GO:0030496">
    <property type="term" value="C:midbody"/>
    <property type="evidence" value="ECO:0007669"/>
    <property type="project" value="UniProtKB-SubCell"/>
</dbReference>
<dbReference type="FunFam" id="1.20.120.1240:FF:000019">
    <property type="entry name" value="Dynamin 2"/>
    <property type="match status" value="1"/>
</dbReference>
<dbReference type="InterPro" id="IPR011993">
    <property type="entry name" value="PH-like_dom_sf"/>
</dbReference>
<keyword evidence="14" id="KW-0493">Microtubule</keyword>
<keyword evidence="42" id="KW-1185">Reference proteome</keyword>
<reference evidence="41 42" key="1">
    <citation type="submission" date="2019-07" db="EMBL/GenBank/DDBJ databases">
        <title>Chromosome genome assembly for large yellow croaker.</title>
        <authorList>
            <person name="Xiao S."/>
        </authorList>
    </citation>
    <scope>NUCLEOTIDE SEQUENCE [LARGE SCALE GENOMIC DNA]</scope>
    <source>
        <strain evidence="41">JMULYC20181020</strain>
        <tissue evidence="41">Muscle</tissue>
    </source>
</reference>
<evidence type="ECO:0000256" key="34">
    <source>
        <dbReference type="ARBA" id="ARBA00060447"/>
    </source>
</evidence>
<evidence type="ECO:0000256" key="18">
    <source>
        <dbReference type="ARBA" id="ARBA00022907"/>
    </source>
</evidence>
<comment type="caution">
    <text evidence="41">The sequence shown here is derived from an EMBL/GenBank/DDBJ whole genome shotgun (WGS) entry which is preliminary data.</text>
</comment>
<dbReference type="Pfam" id="PF00350">
    <property type="entry name" value="Dynamin_N"/>
    <property type="match status" value="1"/>
</dbReference>
<keyword evidence="11" id="KW-0597">Phosphoprotein</keyword>
<dbReference type="SUPFAM" id="SSF50729">
    <property type="entry name" value="PH domain-like"/>
    <property type="match status" value="1"/>
</dbReference>
<evidence type="ECO:0000256" key="15">
    <source>
        <dbReference type="ARBA" id="ARBA00022741"/>
    </source>
</evidence>
<dbReference type="GO" id="GO:0098793">
    <property type="term" value="C:presynapse"/>
    <property type="evidence" value="ECO:0007669"/>
    <property type="project" value="GOC"/>
</dbReference>
<keyword evidence="22 36" id="KW-0342">GTP-binding</keyword>
<organism evidence="41 42">
    <name type="scientific">Larimichthys crocea</name>
    <name type="common">Large yellow croaker</name>
    <name type="synonym">Pseudosciaena crocea</name>
    <dbReference type="NCBI Taxonomy" id="215358"/>
    <lineage>
        <taxon>Eukaryota</taxon>
        <taxon>Metazoa</taxon>
        <taxon>Chordata</taxon>
        <taxon>Craniata</taxon>
        <taxon>Vertebrata</taxon>
        <taxon>Euteleostomi</taxon>
        <taxon>Actinopterygii</taxon>
        <taxon>Neopterygii</taxon>
        <taxon>Teleostei</taxon>
        <taxon>Neoteleostei</taxon>
        <taxon>Acanthomorphata</taxon>
        <taxon>Eupercaria</taxon>
        <taxon>Sciaenidae</taxon>
        <taxon>Larimichthys</taxon>
    </lineage>
</organism>
<evidence type="ECO:0000256" key="16">
    <source>
        <dbReference type="ARBA" id="ARBA00022753"/>
    </source>
</evidence>
<dbReference type="Gene3D" id="2.30.29.30">
    <property type="entry name" value="Pleckstrin-homology domain (PH domain)/Phosphotyrosine-binding domain (PTB)"/>
    <property type="match status" value="1"/>
</dbReference>
<evidence type="ECO:0000256" key="22">
    <source>
        <dbReference type="ARBA" id="ARBA00023134"/>
    </source>
</evidence>
<dbReference type="EMBL" id="REGW02000018">
    <property type="protein sequence ID" value="KAE8283301.1"/>
    <property type="molecule type" value="Genomic_DNA"/>
</dbReference>
<evidence type="ECO:0000259" key="40">
    <source>
        <dbReference type="PROSITE" id="PS51718"/>
    </source>
</evidence>
<feature type="compositionally biased region" description="Pro residues" evidence="37">
    <location>
        <begin position="764"/>
        <end position="778"/>
    </location>
</feature>
<dbReference type="InterPro" id="IPR030381">
    <property type="entry name" value="G_DYNAMIN_dom"/>
</dbReference>
<dbReference type="EC" id="3.6.5.5" evidence="8"/>
<evidence type="ECO:0000256" key="28">
    <source>
        <dbReference type="ARBA" id="ARBA00023329"/>
    </source>
</evidence>
<dbReference type="FunFam" id="3.40.50.300:FF:000045">
    <property type="entry name" value="dynamin-1 isoform X2"/>
    <property type="match status" value="1"/>
</dbReference>
<evidence type="ECO:0000256" key="25">
    <source>
        <dbReference type="ARBA" id="ARBA00023176"/>
    </source>
</evidence>
<dbReference type="Gene3D" id="1.20.120.1240">
    <property type="entry name" value="Dynamin, middle domain"/>
    <property type="match status" value="1"/>
</dbReference>
<evidence type="ECO:0000256" key="26">
    <source>
        <dbReference type="ARBA" id="ARBA00023212"/>
    </source>
</evidence>